<proteinExistence type="predicted"/>
<evidence type="ECO:0000313" key="3">
    <source>
        <dbReference type="Proteomes" id="UP000499080"/>
    </source>
</evidence>
<sequence>WSGSNCGDRCAEGTYGSNCAQQCNCRNEGKCDHVNGSCDCPSGFKGDKLVRFYFIS</sequence>
<dbReference type="InterPro" id="IPR042635">
    <property type="entry name" value="MEGF10/SREC1/2-like"/>
</dbReference>
<evidence type="ECO:0000313" key="2">
    <source>
        <dbReference type="EMBL" id="GBN45917.1"/>
    </source>
</evidence>
<dbReference type="Gene3D" id="2.170.300.10">
    <property type="entry name" value="Tie2 ligand-binding domain superfamily"/>
    <property type="match status" value="1"/>
</dbReference>
<dbReference type="GO" id="GO:0005044">
    <property type="term" value="F:scavenger receptor activity"/>
    <property type="evidence" value="ECO:0007669"/>
    <property type="project" value="InterPro"/>
</dbReference>
<reference evidence="2 3" key="1">
    <citation type="journal article" date="2019" name="Sci. Rep.">
        <title>Orb-weaving spider Araneus ventricosus genome elucidates the spidroin gene catalogue.</title>
        <authorList>
            <person name="Kono N."/>
            <person name="Nakamura H."/>
            <person name="Ohtoshi R."/>
            <person name="Moran D.A.P."/>
            <person name="Shinohara A."/>
            <person name="Yoshida Y."/>
            <person name="Fujiwara M."/>
            <person name="Mori M."/>
            <person name="Tomita M."/>
            <person name="Arakawa K."/>
        </authorList>
    </citation>
    <scope>NUCLEOTIDE SEQUENCE [LARGE SCALE GENOMIC DNA]</scope>
</reference>
<dbReference type="AlphaFoldDB" id="A0A4Y2P6M9"/>
<dbReference type="PANTHER" id="PTHR24043">
    <property type="entry name" value="SCAVENGER RECEPTOR CLASS F"/>
    <property type="match status" value="1"/>
</dbReference>
<organism evidence="2 3">
    <name type="scientific">Araneus ventricosus</name>
    <name type="common">Orbweaver spider</name>
    <name type="synonym">Epeira ventricosa</name>
    <dbReference type="NCBI Taxonomy" id="182803"/>
    <lineage>
        <taxon>Eukaryota</taxon>
        <taxon>Metazoa</taxon>
        <taxon>Ecdysozoa</taxon>
        <taxon>Arthropoda</taxon>
        <taxon>Chelicerata</taxon>
        <taxon>Arachnida</taxon>
        <taxon>Araneae</taxon>
        <taxon>Araneomorphae</taxon>
        <taxon>Entelegynae</taxon>
        <taxon>Araneoidea</taxon>
        <taxon>Araneidae</taxon>
        <taxon>Araneus</taxon>
    </lineage>
</organism>
<gene>
    <name evidence="2" type="ORF">AVEN_95088_1</name>
</gene>
<evidence type="ECO:0000256" key="1">
    <source>
        <dbReference type="ARBA" id="ARBA00022536"/>
    </source>
</evidence>
<feature type="non-terminal residue" evidence="2">
    <location>
        <position position="1"/>
    </location>
</feature>
<accession>A0A4Y2P6M9</accession>
<dbReference type="PANTHER" id="PTHR24043:SF8">
    <property type="entry name" value="EGF-LIKE DOMAIN-CONTAINING PROTEIN"/>
    <property type="match status" value="1"/>
</dbReference>
<protein>
    <recommendedName>
        <fullName evidence="4">EGF-like domain-containing protein</fullName>
    </recommendedName>
</protein>
<dbReference type="OrthoDB" id="6433807at2759"/>
<dbReference type="Proteomes" id="UP000499080">
    <property type="component" value="Unassembled WGS sequence"/>
</dbReference>
<name>A0A4Y2P6M9_ARAVE</name>
<keyword evidence="3" id="KW-1185">Reference proteome</keyword>
<comment type="caution">
    <text evidence="2">The sequence shown here is derived from an EMBL/GenBank/DDBJ whole genome shotgun (WGS) entry which is preliminary data.</text>
</comment>
<dbReference type="EMBL" id="BGPR01290934">
    <property type="protein sequence ID" value="GBN45917.1"/>
    <property type="molecule type" value="Genomic_DNA"/>
</dbReference>
<keyword evidence="1" id="KW-0245">EGF-like domain</keyword>
<evidence type="ECO:0008006" key="4">
    <source>
        <dbReference type="Google" id="ProtNLM"/>
    </source>
</evidence>